<dbReference type="AlphaFoldDB" id="A0A4C1T404"/>
<evidence type="ECO:0000313" key="2">
    <source>
        <dbReference type="Proteomes" id="UP000299102"/>
    </source>
</evidence>
<gene>
    <name evidence="1" type="ORF">EVAR_78261_1</name>
</gene>
<dbReference type="STRING" id="151549.A0A4C1T404"/>
<sequence length="117" mass="13243">MEGHTAQQLAQSLLDFLSESGIDIKDCRGQSYDNASNMSGKYTGLQARIKEINKYAEYIPCLAHSLNLVAKCATDCCTEALLFFDFIENLYTFFPLLPIDGVVLRVHLEILLLIFRY</sequence>
<comment type="caution">
    <text evidence="1">The sequence shown here is derived from an EMBL/GenBank/DDBJ whole genome shotgun (WGS) entry which is preliminary data.</text>
</comment>
<dbReference type="EMBL" id="BGZK01000033">
    <property type="protein sequence ID" value="GBP08864.1"/>
    <property type="molecule type" value="Genomic_DNA"/>
</dbReference>
<evidence type="ECO:0008006" key="3">
    <source>
        <dbReference type="Google" id="ProtNLM"/>
    </source>
</evidence>
<name>A0A4C1T404_EUMVA</name>
<dbReference type="InterPro" id="IPR012337">
    <property type="entry name" value="RNaseH-like_sf"/>
</dbReference>
<proteinExistence type="predicted"/>
<protein>
    <recommendedName>
        <fullName evidence="3">Zinc finger MYM-type protein 1</fullName>
    </recommendedName>
</protein>
<keyword evidence="2" id="KW-1185">Reference proteome</keyword>
<dbReference type="Proteomes" id="UP000299102">
    <property type="component" value="Unassembled WGS sequence"/>
</dbReference>
<dbReference type="OrthoDB" id="10063284at2759"/>
<evidence type="ECO:0000313" key="1">
    <source>
        <dbReference type="EMBL" id="GBP08864.1"/>
    </source>
</evidence>
<dbReference type="SUPFAM" id="SSF53098">
    <property type="entry name" value="Ribonuclease H-like"/>
    <property type="match status" value="1"/>
</dbReference>
<accession>A0A4C1T404</accession>
<reference evidence="1 2" key="1">
    <citation type="journal article" date="2019" name="Commun. Biol.">
        <title>The bagworm genome reveals a unique fibroin gene that provides high tensile strength.</title>
        <authorList>
            <person name="Kono N."/>
            <person name="Nakamura H."/>
            <person name="Ohtoshi R."/>
            <person name="Tomita M."/>
            <person name="Numata K."/>
            <person name="Arakawa K."/>
        </authorList>
    </citation>
    <scope>NUCLEOTIDE SEQUENCE [LARGE SCALE GENOMIC DNA]</scope>
</reference>
<dbReference type="PANTHER" id="PTHR45749:SF23">
    <property type="entry name" value="ZINC FINGER MYM-TYPE PROTEIN 1-LIKE"/>
    <property type="match status" value="1"/>
</dbReference>
<dbReference type="PANTHER" id="PTHR45749">
    <property type="match status" value="1"/>
</dbReference>
<organism evidence="1 2">
    <name type="scientific">Eumeta variegata</name>
    <name type="common">Bagworm moth</name>
    <name type="synonym">Eumeta japonica</name>
    <dbReference type="NCBI Taxonomy" id="151549"/>
    <lineage>
        <taxon>Eukaryota</taxon>
        <taxon>Metazoa</taxon>
        <taxon>Ecdysozoa</taxon>
        <taxon>Arthropoda</taxon>
        <taxon>Hexapoda</taxon>
        <taxon>Insecta</taxon>
        <taxon>Pterygota</taxon>
        <taxon>Neoptera</taxon>
        <taxon>Endopterygota</taxon>
        <taxon>Lepidoptera</taxon>
        <taxon>Glossata</taxon>
        <taxon>Ditrysia</taxon>
        <taxon>Tineoidea</taxon>
        <taxon>Psychidae</taxon>
        <taxon>Oiketicinae</taxon>
        <taxon>Eumeta</taxon>
    </lineage>
</organism>